<organism evidence="1 2">
    <name type="scientific">Mycena alexandri</name>
    <dbReference type="NCBI Taxonomy" id="1745969"/>
    <lineage>
        <taxon>Eukaryota</taxon>
        <taxon>Fungi</taxon>
        <taxon>Dikarya</taxon>
        <taxon>Basidiomycota</taxon>
        <taxon>Agaricomycotina</taxon>
        <taxon>Agaricomycetes</taxon>
        <taxon>Agaricomycetidae</taxon>
        <taxon>Agaricales</taxon>
        <taxon>Marasmiineae</taxon>
        <taxon>Mycenaceae</taxon>
        <taxon>Mycena</taxon>
    </lineage>
</organism>
<evidence type="ECO:0008006" key="3">
    <source>
        <dbReference type="Google" id="ProtNLM"/>
    </source>
</evidence>
<reference evidence="1" key="1">
    <citation type="submission" date="2023-03" db="EMBL/GenBank/DDBJ databases">
        <title>Massive genome expansion in bonnet fungi (Mycena s.s.) driven by repeated elements and novel gene families across ecological guilds.</title>
        <authorList>
            <consortium name="Lawrence Berkeley National Laboratory"/>
            <person name="Harder C.B."/>
            <person name="Miyauchi S."/>
            <person name="Viragh M."/>
            <person name="Kuo A."/>
            <person name="Thoen E."/>
            <person name="Andreopoulos B."/>
            <person name="Lu D."/>
            <person name="Skrede I."/>
            <person name="Drula E."/>
            <person name="Henrissat B."/>
            <person name="Morin E."/>
            <person name="Kohler A."/>
            <person name="Barry K."/>
            <person name="LaButti K."/>
            <person name="Morin E."/>
            <person name="Salamov A."/>
            <person name="Lipzen A."/>
            <person name="Mereny Z."/>
            <person name="Hegedus B."/>
            <person name="Baldrian P."/>
            <person name="Stursova M."/>
            <person name="Weitz H."/>
            <person name="Taylor A."/>
            <person name="Grigoriev I.V."/>
            <person name="Nagy L.G."/>
            <person name="Martin F."/>
            <person name="Kauserud H."/>
        </authorList>
    </citation>
    <scope>NUCLEOTIDE SEQUENCE</scope>
    <source>
        <strain evidence="1">CBHHK200</strain>
    </source>
</reference>
<protein>
    <recommendedName>
        <fullName evidence="3">F-box domain-containing protein</fullName>
    </recommendedName>
</protein>
<name>A0AAD6TF94_9AGAR</name>
<dbReference type="EMBL" id="JARJCM010000006">
    <property type="protein sequence ID" value="KAJ7044582.1"/>
    <property type="molecule type" value="Genomic_DNA"/>
</dbReference>
<evidence type="ECO:0000313" key="1">
    <source>
        <dbReference type="EMBL" id="KAJ7044582.1"/>
    </source>
</evidence>
<dbReference type="InterPro" id="IPR032675">
    <property type="entry name" value="LRR_dom_sf"/>
</dbReference>
<sequence>MESNEVLRARFSELEWAISIQQMLLNAMMARMQQLQTRLNSIVYPVLSLPPEITSEIFIRCIPEGSRDVVDTRVAPLLPMHVCRAWRQIAISTPALWTTFDVSEAVRSLSETSKIWFERARQLPLSVAIDTSFSRLGRGSFDQFLVTFGRHSQSIRSLQLYTTVDGFRRIDTRLLNFARLRNLSLHLLLGEDQELNDFPPIEINMFHSVPLLNEVLLSEIPPSFIPLPWQQLTKFTGQFYTLRACLDALRRMPNITECALAAYASHNPEAFKIFSHPAIETFTLFSASADYRDGADSAQLLAFITLPALHTLQVDVLDFHEETFHAFLLRSIPPLKRLSVRSCRGVSLVLPTQTMLGLTDLEISYPTNEFLAGFFGSLAQFPSYLPQLQNLALPTGDREATVLGSIPEMVRLGATSIAARRNLEGCAQLRSFHVTSTFHEAADLEPLCSTWDLQLFRNLKVSGMDIHIGSQWKSLV</sequence>
<accession>A0AAD6TF94</accession>
<gene>
    <name evidence="1" type="ORF">C8F04DRAFT_590935</name>
</gene>
<comment type="caution">
    <text evidence="1">The sequence shown here is derived from an EMBL/GenBank/DDBJ whole genome shotgun (WGS) entry which is preliminary data.</text>
</comment>
<proteinExistence type="predicted"/>
<evidence type="ECO:0000313" key="2">
    <source>
        <dbReference type="Proteomes" id="UP001218188"/>
    </source>
</evidence>
<dbReference type="Proteomes" id="UP001218188">
    <property type="component" value="Unassembled WGS sequence"/>
</dbReference>
<dbReference type="AlphaFoldDB" id="A0AAD6TF94"/>
<dbReference type="Gene3D" id="3.80.10.10">
    <property type="entry name" value="Ribonuclease Inhibitor"/>
    <property type="match status" value="1"/>
</dbReference>
<dbReference type="Gene3D" id="1.20.1280.50">
    <property type="match status" value="1"/>
</dbReference>
<keyword evidence="2" id="KW-1185">Reference proteome</keyword>